<proteinExistence type="predicted"/>
<sequence length="33" mass="3669">MEDTKGEEGALEEDLDLEIEGLGMTMVVDMIVR</sequence>
<keyword evidence="2" id="KW-1185">Reference proteome</keyword>
<evidence type="ECO:0000313" key="2">
    <source>
        <dbReference type="Proteomes" id="UP000593568"/>
    </source>
</evidence>
<organism evidence="1 2">
    <name type="scientific">Gossypium trilobum</name>
    <dbReference type="NCBI Taxonomy" id="34281"/>
    <lineage>
        <taxon>Eukaryota</taxon>
        <taxon>Viridiplantae</taxon>
        <taxon>Streptophyta</taxon>
        <taxon>Embryophyta</taxon>
        <taxon>Tracheophyta</taxon>
        <taxon>Spermatophyta</taxon>
        <taxon>Magnoliopsida</taxon>
        <taxon>eudicotyledons</taxon>
        <taxon>Gunneridae</taxon>
        <taxon>Pentapetalae</taxon>
        <taxon>rosids</taxon>
        <taxon>malvids</taxon>
        <taxon>Malvales</taxon>
        <taxon>Malvaceae</taxon>
        <taxon>Malvoideae</taxon>
        <taxon>Gossypium</taxon>
    </lineage>
</organism>
<dbReference type="EMBL" id="JABEZW010000009">
    <property type="protein sequence ID" value="MBA0774532.1"/>
    <property type="molecule type" value="Genomic_DNA"/>
</dbReference>
<name>A0A7J9END0_9ROSI</name>
<protein>
    <submittedName>
        <fullName evidence="1">Uncharacterized protein</fullName>
    </submittedName>
</protein>
<evidence type="ECO:0000313" key="1">
    <source>
        <dbReference type="EMBL" id="MBA0774532.1"/>
    </source>
</evidence>
<dbReference type="AlphaFoldDB" id="A0A7J9END0"/>
<reference evidence="1 2" key="1">
    <citation type="journal article" date="2019" name="Genome Biol. Evol.">
        <title>Insights into the evolution of the New World diploid cottons (Gossypium, subgenus Houzingenia) based on genome sequencing.</title>
        <authorList>
            <person name="Grover C.E."/>
            <person name="Arick M.A. 2nd"/>
            <person name="Thrash A."/>
            <person name="Conover J.L."/>
            <person name="Sanders W.S."/>
            <person name="Peterson D.G."/>
            <person name="Frelichowski J.E."/>
            <person name="Scheffler J.A."/>
            <person name="Scheffler B.E."/>
            <person name="Wendel J.F."/>
        </authorList>
    </citation>
    <scope>NUCLEOTIDE SEQUENCE [LARGE SCALE GENOMIC DNA]</scope>
    <source>
        <strain evidence="1">8</strain>
        <tissue evidence="1">Leaf</tissue>
    </source>
</reference>
<accession>A0A7J9END0</accession>
<gene>
    <name evidence="1" type="ORF">Gotri_009734</name>
</gene>
<dbReference type="Proteomes" id="UP000593568">
    <property type="component" value="Unassembled WGS sequence"/>
</dbReference>
<comment type="caution">
    <text evidence="1">The sequence shown here is derived from an EMBL/GenBank/DDBJ whole genome shotgun (WGS) entry which is preliminary data.</text>
</comment>